<evidence type="ECO:0000313" key="4">
    <source>
        <dbReference type="EMBL" id="MBK0379309.1"/>
    </source>
</evidence>
<keyword evidence="1" id="KW-0812">Transmembrane</keyword>
<accession>A0A934PR98</accession>
<dbReference type="InterPro" id="IPR032508">
    <property type="entry name" value="FecR_C"/>
</dbReference>
<dbReference type="Proteomes" id="UP000613193">
    <property type="component" value="Unassembled WGS sequence"/>
</dbReference>
<dbReference type="EMBL" id="JAEHFW010000001">
    <property type="protein sequence ID" value="MBK0379309.1"/>
    <property type="molecule type" value="Genomic_DNA"/>
</dbReference>
<evidence type="ECO:0000313" key="5">
    <source>
        <dbReference type="Proteomes" id="UP000613193"/>
    </source>
</evidence>
<dbReference type="GO" id="GO:0016989">
    <property type="term" value="F:sigma factor antagonist activity"/>
    <property type="evidence" value="ECO:0007669"/>
    <property type="project" value="TreeGrafter"/>
</dbReference>
<comment type="caution">
    <text evidence="4">The sequence shown here is derived from an EMBL/GenBank/DDBJ whole genome shotgun (WGS) entry which is preliminary data.</text>
</comment>
<reference evidence="4" key="1">
    <citation type="submission" date="2020-12" db="EMBL/GenBank/DDBJ databases">
        <title>Bacterial novel species Mucilaginibacter sp. SD-g isolated from soil.</title>
        <authorList>
            <person name="Jung H.-Y."/>
        </authorList>
    </citation>
    <scope>NUCLEOTIDE SEQUENCE</scope>
    <source>
        <strain evidence="4">SD-g</strain>
    </source>
</reference>
<dbReference type="PANTHER" id="PTHR30273:SF2">
    <property type="entry name" value="PROTEIN FECR"/>
    <property type="match status" value="1"/>
</dbReference>
<evidence type="ECO:0000259" key="3">
    <source>
        <dbReference type="Pfam" id="PF16344"/>
    </source>
</evidence>
<sequence length="411" mass="44964">MVFRKTNAIYQITNNKNNNFFITNTPLPIGWPSYGYMQDEAIKGLLEKYKLGTITDAEKAVLDEWYLHVAADSSEALSELERLKTFDAVLEHLEDVSRPARVKRLLPRVAAAASIILALGTGGYFLLHRPAPPVAVVKTEQDILPGGNKAYLVLSSGQRISLTDAKNGTVAEQAGRAVKKTADGLLVYDDAHSGHNPAELVYNTVGTPRGGQYQVVLPDGTKVWLNAASRLRYPAAFTGNSREVELEGEAYFQVAHNARQPFRVRAGDQLIEDIGTAFNINAYKDEAGVRTTLTEGAARVQLSGRDGGVTLRPGQQAGSVGDQLVVKAADTEVITAWKNGLFMFQAADIREVMRMVSRWYNVEINYKGPAPAANFSGGVSRFDKVSEVLRTLEATGKVHFKIQNRTITVIN</sequence>
<feature type="domain" description="Protein FecR C-terminal" evidence="3">
    <location>
        <begin position="342"/>
        <end position="409"/>
    </location>
</feature>
<dbReference type="AlphaFoldDB" id="A0A934PR98"/>
<evidence type="ECO:0000259" key="2">
    <source>
        <dbReference type="Pfam" id="PF04773"/>
    </source>
</evidence>
<organism evidence="4 5">
    <name type="scientific">Mucilaginibacter segetis</name>
    <dbReference type="NCBI Taxonomy" id="2793071"/>
    <lineage>
        <taxon>Bacteria</taxon>
        <taxon>Pseudomonadati</taxon>
        <taxon>Bacteroidota</taxon>
        <taxon>Sphingobacteriia</taxon>
        <taxon>Sphingobacteriales</taxon>
        <taxon>Sphingobacteriaceae</taxon>
        <taxon>Mucilaginibacter</taxon>
    </lineage>
</organism>
<feature type="domain" description="FecR protein" evidence="2">
    <location>
        <begin position="204"/>
        <end position="298"/>
    </location>
</feature>
<keyword evidence="5" id="KW-1185">Reference proteome</keyword>
<dbReference type="Pfam" id="PF16344">
    <property type="entry name" value="FecR_C"/>
    <property type="match status" value="1"/>
</dbReference>
<dbReference type="InterPro" id="IPR012373">
    <property type="entry name" value="Ferrdict_sens_TM"/>
</dbReference>
<dbReference type="Pfam" id="PF04773">
    <property type="entry name" value="FecR"/>
    <property type="match status" value="1"/>
</dbReference>
<dbReference type="Gene3D" id="2.60.120.1440">
    <property type="match status" value="1"/>
</dbReference>
<protein>
    <submittedName>
        <fullName evidence="4">FecR domain-containing protein</fullName>
    </submittedName>
</protein>
<keyword evidence="1" id="KW-0472">Membrane</keyword>
<gene>
    <name evidence="4" type="ORF">I5M19_08330</name>
</gene>
<dbReference type="PANTHER" id="PTHR30273">
    <property type="entry name" value="PERIPLASMIC SIGNAL SENSOR AND SIGMA FACTOR ACTIVATOR FECR-RELATED"/>
    <property type="match status" value="1"/>
</dbReference>
<dbReference type="InterPro" id="IPR006860">
    <property type="entry name" value="FecR"/>
</dbReference>
<dbReference type="RefSeq" id="WP_200065743.1">
    <property type="nucleotide sequence ID" value="NZ_JAEHFW010000001.1"/>
</dbReference>
<evidence type="ECO:0000256" key="1">
    <source>
        <dbReference type="SAM" id="Phobius"/>
    </source>
</evidence>
<feature type="transmembrane region" description="Helical" evidence="1">
    <location>
        <begin position="105"/>
        <end position="127"/>
    </location>
</feature>
<proteinExistence type="predicted"/>
<keyword evidence="1" id="KW-1133">Transmembrane helix</keyword>
<name>A0A934PR98_9SPHI</name>
<dbReference type="Gene3D" id="3.55.50.30">
    <property type="match status" value="1"/>
</dbReference>